<accession>A0A285IVC1</accession>
<organism evidence="2 3">
    <name type="scientific">Paractinoplanes atraurantiacus</name>
    <dbReference type="NCBI Taxonomy" id="1036182"/>
    <lineage>
        <taxon>Bacteria</taxon>
        <taxon>Bacillati</taxon>
        <taxon>Actinomycetota</taxon>
        <taxon>Actinomycetes</taxon>
        <taxon>Micromonosporales</taxon>
        <taxon>Micromonosporaceae</taxon>
        <taxon>Paractinoplanes</taxon>
    </lineage>
</organism>
<keyword evidence="3" id="KW-1185">Reference proteome</keyword>
<evidence type="ECO:0000256" key="1">
    <source>
        <dbReference type="SAM" id="Phobius"/>
    </source>
</evidence>
<keyword evidence="1" id="KW-0472">Membrane</keyword>
<dbReference type="OrthoDB" id="5146799at2"/>
<name>A0A285IVC1_9ACTN</name>
<dbReference type="Pfam" id="PF12679">
    <property type="entry name" value="ABC2_membrane_2"/>
    <property type="match status" value="1"/>
</dbReference>
<dbReference type="Proteomes" id="UP000219612">
    <property type="component" value="Unassembled WGS sequence"/>
</dbReference>
<evidence type="ECO:0000313" key="2">
    <source>
        <dbReference type="EMBL" id="SNY51627.1"/>
    </source>
</evidence>
<feature type="transmembrane region" description="Helical" evidence="1">
    <location>
        <begin position="125"/>
        <end position="147"/>
    </location>
</feature>
<protein>
    <submittedName>
        <fullName evidence="2">ABC-2 type transport system permease protein</fullName>
    </submittedName>
</protein>
<feature type="transmembrane region" description="Helical" evidence="1">
    <location>
        <begin position="154"/>
        <end position="173"/>
    </location>
</feature>
<gene>
    <name evidence="2" type="ORF">SAMN05421748_11236</name>
</gene>
<feature type="transmembrane region" description="Helical" evidence="1">
    <location>
        <begin position="94"/>
        <end position="119"/>
    </location>
</feature>
<evidence type="ECO:0000313" key="3">
    <source>
        <dbReference type="Proteomes" id="UP000219612"/>
    </source>
</evidence>
<reference evidence="2 3" key="1">
    <citation type="submission" date="2017-09" db="EMBL/GenBank/DDBJ databases">
        <authorList>
            <person name="Ehlers B."/>
            <person name="Leendertz F.H."/>
        </authorList>
    </citation>
    <scope>NUCLEOTIDE SEQUENCE [LARGE SCALE GENOMIC DNA]</scope>
    <source>
        <strain evidence="2 3">CGMCC 4.6857</strain>
    </source>
</reference>
<proteinExistence type="predicted"/>
<dbReference type="AlphaFoldDB" id="A0A285IVC1"/>
<keyword evidence="1" id="KW-0812">Transmembrane</keyword>
<dbReference type="GO" id="GO:0140359">
    <property type="term" value="F:ABC-type transporter activity"/>
    <property type="evidence" value="ECO:0007669"/>
    <property type="project" value="InterPro"/>
</dbReference>
<dbReference type="GO" id="GO:0005886">
    <property type="term" value="C:plasma membrane"/>
    <property type="evidence" value="ECO:0007669"/>
    <property type="project" value="UniProtKB-SubCell"/>
</dbReference>
<feature type="transmembrane region" description="Helical" evidence="1">
    <location>
        <begin position="53"/>
        <end position="73"/>
    </location>
</feature>
<keyword evidence="1" id="KW-1133">Transmembrane helix</keyword>
<dbReference type="EMBL" id="OBDY01000012">
    <property type="protein sequence ID" value="SNY51627.1"/>
    <property type="molecule type" value="Genomic_DNA"/>
</dbReference>
<dbReference type="RefSeq" id="WP_097322658.1">
    <property type="nucleotide sequence ID" value="NZ_OBDY01000012.1"/>
</dbReference>
<feature type="transmembrane region" description="Helical" evidence="1">
    <location>
        <begin position="202"/>
        <end position="223"/>
    </location>
</feature>
<sequence>MSTVAYITARGLFGRRRALLLLPLPLLLVGLALICKAYDVSPSDWGQPVVVGLGLAVVLPVTALIVGTGVLGSEVDDGTIIHILTKPLPRRDIILAKLLVASGVTALTAAIPLFVVGALAESVNFGFALVIGAVAGALAYSALFLLLSLLTRRPVLVGLAYILVWEGLLGRFISGTRVLSIEQYVIGIADKIAPSGVLDGKVSLPVAVVMSAIFLIGGTLYAINRLGSFSMAGETS</sequence>